<sequence length="228" mass="25597">MTRTLRGIADWSELGPLEDWPDVCAFVTDGEPDWEAAAYLRSGTAFAWRQTPYRCTLCGLPNGQAVLTDGRQYVWLEGLAHYVEAHGVHLPVRWEGTAGPVDVSWFEDALMNTGEVTVDQTWWRSQARDVATHLPGCWRSPVRRAWNLPRFADIWVDGVPAGDVATMARLRRLFGADWLFSGLRDRIAGQPFLAVTAGDPAEFNRVTDLRDYLFYDTPDGLLSVKPDA</sequence>
<evidence type="ECO:0000313" key="1">
    <source>
        <dbReference type="EMBL" id="MBB3101537.1"/>
    </source>
</evidence>
<keyword evidence="2" id="KW-1185">Reference proteome</keyword>
<comment type="caution">
    <text evidence="1">The sequence shown here is derived from an EMBL/GenBank/DDBJ whole genome shotgun (WGS) entry which is preliminary data.</text>
</comment>
<evidence type="ECO:0000313" key="2">
    <source>
        <dbReference type="Proteomes" id="UP000590749"/>
    </source>
</evidence>
<proteinExistence type="predicted"/>
<dbReference type="RefSeq" id="WP_183227939.1">
    <property type="nucleotide sequence ID" value="NZ_BMPW01000052.1"/>
</dbReference>
<name>A0A7W5ASD0_9ACTN</name>
<gene>
    <name evidence="1" type="ORF">FHR83_009266</name>
</gene>
<reference evidence="1 2" key="1">
    <citation type="submission" date="2020-08" db="EMBL/GenBank/DDBJ databases">
        <title>Genomic Encyclopedia of Type Strains, Phase III (KMG-III): the genomes of soil and plant-associated and newly described type strains.</title>
        <authorList>
            <person name="Whitman W."/>
        </authorList>
    </citation>
    <scope>NUCLEOTIDE SEQUENCE [LARGE SCALE GENOMIC DNA]</scope>
    <source>
        <strain evidence="1 2">CECT 3287</strain>
    </source>
</reference>
<dbReference type="Proteomes" id="UP000590749">
    <property type="component" value="Unassembled WGS sequence"/>
</dbReference>
<organism evidence="1 2">
    <name type="scientific">Actinoplanes campanulatus</name>
    <dbReference type="NCBI Taxonomy" id="113559"/>
    <lineage>
        <taxon>Bacteria</taxon>
        <taxon>Bacillati</taxon>
        <taxon>Actinomycetota</taxon>
        <taxon>Actinomycetes</taxon>
        <taxon>Micromonosporales</taxon>
        <taxon>Micromonosporaceae</taxon>
        <taxon>Actinoplanes</taxon>
    </lineage>
</organism>
<dbReference type="AlphaFoldDB" id="A0A7W5ASD0"/>
<accession>A0A7W5ASD0</accession>
<protein>
    <submittedName>
        <fullName evidence="1">Uncharacterized protein</fullName>
    </submittedName>
</protein>
<dbReference type="EMBL" id="JACHXF010000040">
    <property type="protein sequence ID" value="MBB3101537.1"/>
    <property type="molecule type" value="Genomic_DNA"/>
</dbReference>